<keyword evidence="9" id="KW-1185">Reference proteome</keyword>
<evidence type="ECO:0000256" key="2">
    <source>
        <dbReference type="ARBA" id="ARBA00022481"/>
    </source>
</evidence>
<dbReference type="SUPFAM" id="SSF58104">
    <property type="entry name" value="Methyl-accepting chemotaxis protein (MCP) signaling domain"/>
    <property type="match status" value="1"/>
</dbReference>
<keyword evidence="5" id="KW-1133">Transmembrane helix</keyword>
<dbReference type="PROSITE" id="PS50111">
    <property type="entry name" value="CHEMOTAXIS_TRANSDUC_2"/>
    <property type="match status" value="1"/>
</dbReference>
<dbReference type="GO" id="GO:0007165">
    <property type="term" value="P:signal transduction"/>
    <property type="evidence" value="ECO:0007669"/>
    <property type="project" value="UniProtKB-KW"/>
</dbReference>
<dbReference type="FunFam" id="1.10.287.950:FF:000001">
    <property type="entry name" value="Methyl-accepting chemotaxis sensory transducer"/>
    <property type="match status" value="1"/>
</dbReference>
<dbReference type="Proteomes" id="UP000241829">
    <property type="component" value="Chromosome"/>
</dbReference>
<dbReference type="Pfam" id="PF00015">
    <property type="entry name" value="MCPsignal"/>
    <property type="match status" value="1"/>
</dbReference>
<dbReference type="KEGG" id="melm:C7H73_05240"/>
<sequence length="529" mass="55235">MTLRSRMILGMAFVCLIFAIALGVAITGMRSASSRFTTFIEQDQAFLSASSTLYAQGLQMGQALRNVILAPGNEQGYKNLEAAREAFRKELPAARTLAGGDSATAAALERVAQLHQQQSELQQQVVQLAKSDRDAAIELLNAKETPLWRQIRTELLKLIKDRTDAVEQSRSQLSARTGQLFTLSLALAAAALAAGAAVSWWLTRSVIGQLGGEPGHAAAVATSIAEGDLTAHIELAHGGASASLMAAMAQMQRSLSALVQRVREGTDAITTASSEIAAGNADLSSRTESQASALQQTAASMEELTSTVQQNMHNVHRANDLATQASQVAEQGGRVVGQVVDTMAAIHTSARRIVDIIGVIDSIAFQTNILALNAAVEAARAGEQGRGFAVVAAEVRQLAQRSASAAHEIKALIGDSVKQVEAGSQLVDAAGATMGEVVASVTRVKSLMGEITLAGQEQSAGIAQVNQAIVQMDQVTQQNAALVEEAAAAASSMQAQARGLLAVVRTFRLHDGSPPGAPFAQPALARPTA</sequence>
<dbReference type="CDD" id="cd11386">
    <property type="entry name" value="MCP_signal"/>
    <property type="match status" value="1"/>
</dbReference>
<comment type="similarity">
    <text evidence="3">Belongs to the methyl-accepting chemotaxis (MCP) protein family.</text>
</comment>
<feature type="transmembrane region" description="Helical" evidence="5">
    <location>
        <begin position="6"/>
        <end position="26"/>
    </location>
</feature>
<keyword evidence="4" id="KW-0807">Transducer</keyword>
<organism evidence="8 9">
    <name type="scientific">Pulveribacter suum</name>
    <dbReference type="NCBI Taxonomy" id="2116657"/>
    <lineage>
        <taxon>Bacteria</taxon>
        <taxon>Pseudomonadati</taxon>
        <taxon>Pseudomonadota</taxon>
        <taxon>Betaproteobacteria</taxon>
        <taxon>Burkholderiales</taxon>
        <taxon>Comamonadaceae</taxon>
        <taxon>Pulveribacter</taxon>
    </lineage>
</organism>
<dbReference type="AlphaFoldDB" id="A0A2P1NJ73"/>
<dbReference type="InterPro" id="IPR003660">
    <property type="entry name" value="HAMP_dom"/>
</dbReference>
<gene>
    <name evidence="8" type="ORF">C7H73_05240</name>
</gene>
<dbReference type="OrthoDB" id="9177860at2"/>
<evidence type="ECO:0000259" key="7">
    <source>
        <dbReference type="PROSITE" id="PS50885"/>
    </source>
</evidence>
<dbReference type="SMART" id="SM00283">
    <property type="entry name" value="MA"/>
    <property type="match status" value="1"/>
</dbReference>
<dbReference type="InterPro" id="IPR051310">
    <property type="entry name" value="MCP_chemotaxis"/>
</dbReference>
<comment type="subcellular location">
    <subcellularLocation>
        <location evidence="1">Membrane</location>
    </subcellularLocation>
</comment>
<keyword evidence="2" id="KW-0488">Methylation</keyword>
<feature type="domain" description="Methyl-accepting transducer" evidence="6">
    <location>
        <begin position="265"/>
        <end position="494"/>
    </location>
</feature>
<dbReference type="InterPro" id="IPR004089">
    <property type="entry name" value="MCPsignal_dom"/>
</dbReference>
<reference evidence="9" key="1">
    <citation type="submission" date="2018-03" db="EMBL/GenBank/DDBJ databases">
        <title>Genome sequencing of Melaminivora sp. strain SC2-7.</title>
        <authorList>
            <person name="Kim S.-J."/>
            <person name="Heo J."/>
            <person name="Ahn J.-H."/>
            <person name="Kwon S.-W."/>
        </authorList>
    </citation>
    <scope>NUCLEOTIDE SEQUENCE [LARGE SCALE GENOMIC DNA]</scope>
    <source>
        <strain evidence="9">SC2-7</strain>
    </source>
</reference>
<dbReference type="GO" id="GO:0005886">
    <property type="term" value="C:plasma membrane"/>
    <property type="evidence" value="ECO:0007669"/>
    <property type="project" value="TreeGrafter"/>
</dbReference>
<evidence type="ECO:0000313" key="8">
    <source>
        <dbReference type="EMBL" id="AVP57124.1"/>
    </source>
</evidence>
<dbReference type="PANTHER" id="PTHR43531:SF14">
    <property type="entry name" value="METHYL-ACCEPTING CHEMOTAXIS PROTEIN I-RELATED"/>
    <property type="match status" value="1"/>
</dbReference>
<evidence type="ECO:0000256" key="5">
    <source>
        <dbReference type="SAM" id="Phobius"/>
    </source>
</evidence>
<evidence type="ECO:0000313" key="9">
    <source>
        <dbReference type="Proteomes" id="UP000241829"/>
    </source>
</evidence>
<proteinExistence type="inferred from homology"/>
<dbReference type="InterPro" id="IPR004090">
    <property type="entry name" value="Chemotax_Me-accpt_rcpt"/>
</dbReference>
<dbReference type="GO" id="GO:0004888">
    <property type="term" value="F:transmembrane signaling receptor activity"/>
    <property type="evidence" value="ECO:0007669"/>
    <property type="project" value="InterPro"/>
</dbReference>
<evidence type="ECO:0000256" key="1">
    <source>
        <dbReference type="ARBA" id="ARBA00004370"/>
    </source>
</evidence>
<dbReference type="EMBL" id="CP027792">
    <property type="protein sequence ID" value="AVP57124.1"/>
    <property type="molecule type" value="Genomic_DNA"/>
</dbReference>
<keyword evidence="5" id="KW-0472">Membrane</keyword>
<protein>
    <submittedName>
        <fullName evidence="8">Chemotaxis protein</fullName>
    </submittedName>
</protein>
<dbReference type="RefSeq" id="WP_106845681.1">
    <property type="nucleotide sequence ID" value="NZ_CP027792.1"/>
</dbReference>
<dbReference type="PROSITE" id="PS50885">
    <property type="entry name" value="HAMP"/>
    <property type="match status" value="1"/>
</dbReference>
<accession>A0A2P1NJ73</accession>
<evidence type="ECO:0000256" key="3">
    <source>
        <dbReference type="ARBA" id="ARBA00029447"/>
    </source>
</evidence>
<dbReference type="PANTHER" id="PTHR43531">
    <property type="entry name" value="PROTEIN ICFG"/>
    <property type="match status" value="1"/>
</dbReference>
<dbReference type="Gene3D" id="1.10.287.950">
    <property type="entry name" value="Methyl-accepting chemotaxis protein"/>
    <property type="match status" value="1"/>
</dbReference>
<evidence type="ECO:0000259" key="6">
    <source>
        <dbReference type="PROSITE" id="PS50111"/>
    </source>
</evidence>
<name>A0A2P1NJ73_9BURK</name>
<keyword evidence="5" id="KW-0812">Transmembrane</keyword>
<dbReference type="PRINTS" id="PR00260">
    <property type="entry name" value="CHEMTRNSDUCR"/>
</dbReference>
<feature type="domain" description="HAMP" evidence="7">
    <location>
        <begin position="218"/>
        <end position="260"/>
    </location>
</feature>
<evidence type="ECO:0000256" key="4">
    <source>
        <dbReference type="PROSITE-ProRule" id="PRU00284"/>
    </source>
</evidence>
<dbReference type="GO" id="GO:0006935">
    <property type="term" value="P:chemotaxis"/>
    <property type="evidence" value="ECO:0007669"/>
    <property type="project" value="InterPro"/>
</dbReference>